<evidence type="ECO:0000313" key="12">
    <source>
        <dbReference type="EMBL" id="ACM05127.1"/>
    </source>
</evidence>
<reference evidence="12 13" key="1">
    <citation type="journal article" date="2009" name="PLoS ONE">
        <title>Complete genome sequence of the aerobic CO-oxidizing thermophile Thermomicrobium roseum.</title>
        <authorList>
            <person name="Wu D."/>
            <person name="Raymond J."/>
            <person name="Wu M."/>
            <person name="Chatterji S."/>
            <person name="Ren Q."/>
            <person name="Graham J.E."/>
            <person name="Bryant D.A."/>
            <person name="Robb F."/>
            <person name="Colman A."/>
            <person name="Tallon L.J."/>
            <person name="Badger J.H."/>
            <person name="Madupu R."/>
            <person name="Ward N.L."/>
            <person name="Eisen J.A."/>
        </authorList>
    </citation>
    <scope>NUCLEOTIDE SEQUENCE [LARGE SCALE GENOMIC DNA]</scope>
    <source>
        <strain evidence="13">ATCC 27502 / DSM 5159 / P-2</strain>
    </source>
</reference>
<feature type="binding site" evidence="9">
    <location>
        <begin position="107"/>
        <end position="114"/>
    </location>
    <ligand>
        <name>GTP</name>
        <dbReference type="ChEBI" id="CHEBI:37565"/>
    </ligand>
</feature>
<dbReference type="PROSITE" id="PS00300">
    <property type="entry name" value="SRP54"/>
    <property type="match status" value="1"/>
</dbReference>
<comment type="catalytic activity">
    <reaction evidence="8 9">
        <text>GTP + H2O = GDP + phosphate + H(+)</text>
        <dbReference type="Rhea" id="RHEA:19669"/>
        <dbReference type="ChEBI" id="CHEBI:15377"/>
        <dbReference type="ChEBI" id="CHEBI:15378"/>
        <dbReference type="ChEBI" id="CHEBI:37565"/>
        <dbReference type="ChEBI" id="CHEBI:43474"/>
        <dbReference type="ChEBI" id="CHEBI:58189"/>
        <dbReference type="EC" id="3.6.5.4"/>
    </reaction>
</comment>
<dbReference type="EC" id="3.6.5.4" evidence="9"/>
<dbReference type="GO" id="GO:0048500">
    <property type="term" value="C:signal recognition particle"/>
    <property type="evidence" value="ECO:0007669"/>
    <property type="project" value="UniProtKB-UniRule"/>
</dbReference>
<name>B9L1R8_THERP</name>
<dbReference type="InterPro" id="IPR013822">
    <property type="entry name" value="Signal_recog_particl_SRP54_hlx"/>
</dbReference>
<dbReference type="PANTHER" id="PTHR11564">
    <property type="entry name" value="SIGNAL RECOGNITION PARTICLE 54K PROTEIN SRP54"/>
    <property type="match status" value="1"/>
</dbReference>
<keyword evidence="2 9" id="KW-0547">Nucleotide-binding</keyword>
<dbReference type="FunFam" id="3.40.50.300:FF:000022">
    <property type="entry name" value="Signal recognition particle 54 kDa subunit"/>
    <property type="match status" value="1"/>
</dbReference>
<evidence type="ECO:0000256" key="10">
    <source>
        <dbReference type="SAM" id="MobiDB-lite"/>
    </source>
</evidence>
<dbReference type="HOGENOM" id="CLU_009301_6_0_0"/>
<evidence type="ECO:0000256" key="1">
    <source>
        <dbReference type="ARBA" id="ARBA00005450"/>
    </source>
</evidence>
<keyword evidence="4 9" id="KW-0694">RNA-binding</keyword>
<evidence type="ECO:0000256" key="3">
    <source>
        <dbReference type="ARBA" id="ARBA00022801"/>
    </source>
</evidence>
<comment type="domain">
    <text evidence="9">Composed of three domains: the N-terminal N domain, which is responsible for interactions with the ribosome, the central G domain, which binds GTP, and the C-terminal M domain, which binds the RNA and the signal sequence of the RNC.</text>
</comment>
<accession>B9L1R8</accession>
<dbReference type="EMBL" id="CP001275">
    <property type="protein sequence ID" value="ACM05127.1"/>
    <property type="molecule type" value="Genomic_DNA"/>
</dbReference>
<dbReference type="SMART" id="SM00962">
    <property type="entry name" value="SRP54"/>
    <property type="match status" value="1"/>
</dbReference>
<dbReference type="HAMAP" id="MF_00306">
    <property type="entry name" value="SRP54"/>
    <property type="match status" value="1"/>
</dbReference>
<evidence type="ECO:0000256" key="9">
    <source>
        <dbReference type="HAMAP-Rule" id="MF_00306"/>
    </source>
</evidence>
<keyword evidence="13" id="KW-1185">Reference proteome</keyword>
<keyword evidence="7 9" id="KW-0687">Ribonucleoprotein</keyword>
<dbReference type="NCBIfam" id="TIGR00959">
    <property type="entry name" value="ffh"/>
    <property type="match status" value="1"/>
</dbReference>
<dbReference type="InterPro" id="IPR036891">
    <property type="entry name" value="Signal_recog_part_SRP54_M_sf"/>
</dbReference>
<dbReference type="GO" id="GO:0008312">
    <property type="term" value="F:7S RNA binding"/>
    <property type="evidence" value="ECO:0007669"/>
    <property type="project" value="InterPro"/>
</dbReference>
<dbReference type="KEGG" id="tro:trd_1818"/>
<comment type="subcellular location">
    <subcellularLocation>
        <location evidence="9">Cytoplasm</location>
    </subcellularLocation>
    <text evidence="9">The SRP-RNC complex is targeted to the cytoplasmic membrane.</text>
</comment>
<evidence type="ECO:0000256" key="2">
    <source>
        <dbReference type="ARBA" id="ARBA00022741"/>
    </source>
</evidence>
<comment type="function">
    <text evidence="9">Involved in targeting and insertion of nascent membrane proteins into the cytoplasmic membrane. Binds to the hydrophobic signal sequence of the ribosome-nascent chain (RNC) as it emerges from the ribosomes. The SRP-RNC complex is then targeted to the cytoplasmic membrane where it interacts with the SRP receptor FtsY.</text>
</comment>
<dbReference type="PROSITE" id="PS50191">
    <property type="entry name" value="CRAL_TRIO"/>
    <property type="match status" value="1"/>
</dbReference>
<feature type="domain" description="CRAL-TRIO" evidence="11">
    <location>
        <begin position="164"/>
        <end position="331"/>
    </location>
</feature>
<dbReference type="GO" id="GO:0003924">
    <property type="term" value="F:GTPase activity"/>
    <property type="evidence" value="ECO:0007669"/>
    <property type="project" value="UniProtKB-UniRule"/>
</dbReference>
<dbReference type="Pfam" id="PF00448">
    <property type="entry name" value="SRP54"/>
    <property type="match status" value="1"/>
</dbReference>
<dbReference type="InterPro" id="IPR022941">
    <property type="entry name" value="SRP54"/>
</dbReference>
<dbReference type="SUPFAM" id="SSF52540">
    <property type="entry name" value="P-loop containing nucleoside triphosphate hydrolases"/>
    <property type="match status" value="1"/>
</dbReference>
<dbReference type="OrthoDB" id="9804720at2"/>
<dbReference type="Proteomes" id="UP000000447">
    <property type="component" value="Chromosome"/>
</dbReference>
<evidence type="ECO:0000256" key="4">
    <source>
        <dbReference type="ARBA" id="ARBA00022884"/>
    </source>
</evidence>
<dbReference type="RefSeq" id="WP_015922760.1">
    <property type="nucleotide sequence ID" value="NC_011959.1"/>
</dbReference>
<protein>
    <recommendedName>
        <fullName evidence="9">Signal recognition particle protein</fullName>
        <ecNumber evidence="9">3.6.5.4</ecNumber>
    </recommendedName>
    <alternativeName>
        <fullName evidence="9">Fifty-four homolog</fullName>
    </alternativeName>
</protein>
<dbReference type="InterPro" id="IPR000897">
    <property type="entry name" value="SRP54_GTPase_dom"/>
</dbReference>
<dbReference type="AlphaFoldDB" id="B9L1R8"/>
<dbReference type="InterPro" id="IPR042101">
    <property type="entry name" value="SRP54_N_sf"/>
</dbReference>
<comment type="subunit">
    <text evidence="9">Part of the signal recognition particle protein translocation system, which is composed of SRP and FtsY.</text>
</comment>
<dbReference type="SMART" id="SM00963">
    <property type="entry name" value="SRP54_N"/>
    <property type="match status" value="1"/>
</dbReference>
<dbReference type="InterPro" id="IPR027417">
    <property type="entry name" value="P-loop_NTPase"/>
</dbReference>
<feature type="compositionally biased region" description="Basic residues" evidence="10">
    <location>
        <begin position="474"/>
        <end position="488"/>
    </location>
</feature>
<dbReference type="Gene3D" id="1.20.120.140">
    <property type="entry name" value="Signal recognition particle SRP54, nucleotide-binding domain"/>
    <property type="match status" value="1"/>
</dbReference>
<gene>
    <name evidence="9 12" type="primary">ffh</name>
    <name evidence="12" type="ordered locus">trd_1818</name>
</gene>
<dbReference type="Gene3D" id="1.10.260.30">
    <property type="entry name" value="Signal recognition particle, SRP54 subunit, M-domain"/>
    <property type="match status" value="1"/>
</dbReference>
<dbReference type="SMART" id="SM00382">
    <property type="entry name" value="AAA"/>
    <property type="match status" value="1"/>
</dbReference>
<evidence type="ECO:0000256" key="5">
    <source>
        <dbReference type="ARBA" id="ARBA00023134"/>
    </source>
</evidence>
<evidence type="ECO:0000256" key="8">
    <source>
        <dbReference type="ARBA" id="ARBA00048027"/>
    </source>
</evidence>
<keyword evidence="3 9" id="KW-0378">Hydrolase</keyword>
<evidence type="ECO:0000256" key="7">
    <source>
        <dbReference type="ARBA" id="ARBA00023274"/>
    </source>
</evidence>
<feature type="region of interest" description="Disordered" evidence="10">
    <location>
        <begin position="455"/>
        <end position="488"/>
    </location>
</feature>
<dbReference type="InterPro" id="IPR003593">
    <property type="entry name" value="AAA+_ATPase"/>
</dbReference>
<organism evidence="12 13">
    <name type="scientific">Thermomicrobium roseum (strain ATCC 27502 / DSM 5159 / P-2)</name>
    <dbReference type="NCBI Taxonomy" id="309801"/>
    <lineage>
        <taxon>Bacteria</taxon>
        <taxon>Pseudomonadati</taxon>
        <taxon>Thermomicrobiota</taxon>
        <taxon>Thermomicrobia</taxon>
        <taxon>Thermomicrobiales</taxon>
        <taxon>Thermomicrobiaceae</taxon>
        <taxon>Thermomicrobium</taxon>
    </lineage>
</organism>
<dbReference type="eggNOG" id="COG0541">
    <property type="taxonomic scope" value="Bacteria"/>
</dbReference>
<dbReference type="GO" id="GO:0005525">
    <property type="term" value="F:GTP binding"/>
    <property type="evidence" value="ECO:0007669"/>
    <property type="project" value="UniProtKB-UniRule"/>
</dbReference>
<dbReference type="InterPro" id="IPR004780">
    <property type="entry name" value="SRP"/>
</dbReference>
<dbReference type="STRING" id="309801.trd_1818"/>
<dbReference type="Pfam" id="PF02881">
    <property type="entry name" value="SRP54_N"/>
    <property type="match status" value="1"/>
</dbReference>
<comment type="similarity">
    <text evidence="1 9">Belongs to the GTP-binding SRP family. SRP54 subfamily.</text>
</comment>
<feature type="binding site" evidence="9">
    <location>
        <begin position="247"/>
        <end position="250"/>
    </location>
    <ligand>
        <name>GTP</name>
        <dbReference type="ChEBI" id="CHEBI:37565"/>
    </ligand>
</feature>
<keyword evidence="5 9" id="KW-0342">GTP-binding</keyword>
<sequence length="488" mass="54298">MFEALTDRLTQVFQRIGRKGRLTEEDVDEALREVRRALLEADVHYTVVRDFIAAVRERAIGEEVLRSLTPAQQVIAIVHQELVRVLGSERVPLLWASQPPTIIMLVGLQGSGKTTQVAKLGYHLRKEGRRPLLVAADIYRPAAVEQLRTLGKQHDLPVYDEGTKVDPVETVKHAVKVARDQGYNPVIIDTAGRLQIDEPMMQELERMAEAVRPTEILLVADAMTGQEAVNVAKEFHRRLSLTGLILTKLDGDARGGAALSIRAVVGVPIKFIGTGERVDALEPFYPDRLATRILGMGDVLSLIEKAQQQISQEEGKKLQEKLLAGTFDLEDFLRQLQQVKKMGPLTQLLEMIPGMGQLLRQQQVQISDDEYKRIEAIILSMTPEERRNPDIINYSRRRRIAQGSGTTIAEVSQLLTQFKQMQRMMAELGQLAAGRSRGPLRGLLGAGNAFPSLPGLDGFPGIGTAPARPQPAAHHGRHQSKKKKKKRR</sequence>
<keyword evidence="9" id="KW-0963">Cytoplasm</keyword>
<proteinExistence type="inferred from homology"/>
<dbReference type="Gene3D" id="3.40.50.300">
    <property type="entry name" value="P-loop containing nucleotide triphosphate hydrolases"/>
    <property type="match status" value="1"/>
</dbReference>
<dbReference type="SUPFAM" id="SSF47446">
    <property type="entry name" value="Signal peptide-binding domain"/>
    <property type="match status" value="1"/>
</dbReference>
<dbReference type="GO" id="GO:0006614">
    <property type="term" value="P:SRP-dependent cotranslational protein targeting to membrane"/>
    <property type="evidence" value="ECO:0007669"/>
    <property type="project" value="InterPro"/>
</dbReference>
<evidence type="ECO:0000256" key="6">
    <source>
        <dbReference type="ARBA" id="ARBA00023135"/>
    </source>
</evidence>
<keyword evidence="6 9" id="KW-0733">Signal recognition particle</keyword>
<dbReference type="InterPro" id="IPR004125">
    <property type="entry name" value="Signal_recog_particle_SRP54_M"/>
</dbReference>
<evidence type="ECO:0000313" key="13">
    <source>
        <dbReference type="Proteomes" id="UP000000447"/>
    </source>
</evidence>
<dbReference type="PANTHER" id="PTHR11564:SF5">
    <property type="entry name" value="SIGNAL RECOGNITION PARTICLE SUBUNIT SRP54"/>
    <property type="match status" value="1"/>
</dbReference>
<dbReference type="InterPro" id="IPR001251">
    <property type="entry name" value="CRAL-TRIO_dom"/>
</dbReference>
<dbReference type="Pfam" id="PF02978">
    <property type="entry name" value="SRP_SPB"/>
    <property type="match status" value="1"/>
</dbReference>
<feature type="binding site" evidence="9">
    <location>
        <begin position="189"/>
        <end position="193"/>
    </location>
    <ligand>
        <name>GTP</name>
        <dbReference type="ChEBI" id="CHEBI:37565"/>
    </ligand>
</feature>
<evidence type="ECO:0000259" key="11">
    <source>
        <dbReference type="PROSITE" id="PS50191"/>
    </source>
</evidence>
<dbReference type="CDD" id="cd18539">
    <property type="entry name" value="SRP_G"/>
    <property type="match status" value="1"/>
</dbReference>